<organism evidence="1 2">
    <name type="scientific">Niastella soli</name>
    <dbReference type="NCBI Taxonomy" id="2821487"/>
    <lineage>
        <taxon>Bacteria</taxon>
        <taxon>Pseudomonadati</taxon>
        <taxon>Bacteroidota</taxon>
        <taxon>Chitinophagia</taxon>
        <taxon>Chitinophagales</taxon>
        <taxon>Chitinophagaceae</taxon>
        <taxon>Niastella</taxon>
    </lineage>
</organism>
<reference evidence="1 2" key="1">
    <citation type="submission" date="2021-03" db="EMBL/GenBank/DDBJ databases">
        <title>Assistant Professor.</title>
        <authorList>
            <person name="Huq M.A."/>
        </authorList>
    </citation>
    <scope>NUCLEOTIDE SEQUENCE [LARGE SCALE GENOMIC DNA]</scope>
    <source>
        <strain evidence="1 2">MAH-29</strain>
    </source>
</reference>
<protein>
    <submittedName>
        <fullName evidence="1">Uncharacterized protein</fullName>
    </submittedName>
</protein>
<comment type="caution">
    <text evidence="1">The sequence shown here is derived from an EMBL/GenBank/DDBJ whole genome shotgun (WGS) entry which is preliminary data.</text>
</comment>
<dbReference type="EMBL" id="JAGHKO010000006">
    <property type="protein sequence ID" value="MBO9203390.1"/>
    <property type="molecule type" value="Genomic_DNA"/>
</dbReference>
<name>A0ABS3YZP3_9BACT</name>
<dbReference type="RefSeq" id="WP_209141443.1">
    <property type="nucleotide sequence ID" value="NZ_JAGHKO010000006.1"/>
</dbReference>
<accession>A0ABS3YZP3</accession>
<evidence type="ECO:0000313" key="2">
    <source>
        <dbReference type="Proteomes" id="UP000677244"/>
    </source>
</evidence>
<gene>
    <name evidence="1" type="ORF">J7I42_24105</name>
</gene>
<proteinExistence type="predicted"/>
<dbReference type="Proteomes" id="UP000677244">
    <property type="component" value="Unassembled WGS sequence"/>
</dbReference>
<keyword evidence="2" id="KW-1185">Reference proteome</keyword>
<evidence type="ECO:0000313" key="1">
    <source>
        <dbReference type="EMBL" id="MBO9203390.1"/>
    </source>
</evidence>
<sequence>MKFYILLMVSGIFNFADPVLQKSKSEVVIYATDLLDRRNIPMNKELLKSSYEFCTRLSGEEYVNEFLKMTGKYDSTTACKKCGLPFDTRIYIQVYEKGKLGMEMEICAGGDCIKILNKPYCMTKETLNFILSCFPARNREKYSTLNN</sequence>